<reference evidence="1 2" key="1">
    <citation type="submission" date="2010-04" db="EMBL/GenBank/DDBJ databases">
        <authorList>
            <person name="Weinstock G."/>
            <person name="Sodergren E."/>
            <person name="Clifton S."/>
            <person name="Fulton L."/>
            <person name="Fulton B."/>
            <person name="Courtney L."/>
            <person name="Fronick C."/>
            <person name="Harrison M."/>
            <person name="Strong C."/>
            <person name="Farmer C."/>
            <person name="Delahaunty K."/>
            <person name="Markovic C."/>
            <person name="Hall O."/>
            <person name="Minx P."/>
            <person name="Tomlinson C."/>
            <person name="Mitreva M."/>
            <person name="Hou S."/>
            <person name="Wollam A."/>
            <person name="Pepin K.H."/>
            <person name="Johnson M."/>
            <person name="Bhonagiri V."/>
            <person name="Zhang X."/>
            <person name="Suruliraj S."/>
            <person name="Warren W."/>
            <person name="Chinwalla A."/>
            <person name="Mardis E.R."/>
            <person name="Wilson R.K."/>
        </authorList>
    </citation>
    <scope>NUCLEOTIDE SEQUENCE [LARGE SCALE GENOMIC DNA]</scope>
    <source>
        <strain evidence="1 2">DSM 20306</strain>
    </source>
</reference>
<dbReference type="Proteomes" id="UP000006015">
    <property type="component" value="Unassembled WGS sequence"/>
</dbReference>
<evidence type="ECO:0000313" key="2">
    <source>
        <dbReference type="Proteomes" id="UP000006015"/>
    </source>
</evidence>
<comment type="caution">
    <text evidence="1">The sequence shown here is derived from an EMBL/GenBank/DDBJ whole genome shotgun (WGS) entry which is preliminary data.</text>
</comment>
<dbReference type="EMBL" id="ADNS01000001">
    <property type="protein sequence ID" value="EFG82664.1"/>
    <property type="molecule type" value="Genomic_DNA"/>
</dbReference>
<organism evidence="1 2">
    <name type="scientific">Corynebacterium ammoniagenes DSM 20306</name>
    <dbReference type="NCBI Taxonomy" id="649754"/>
    <lineage>
        <taxon>Bacteria</taxon>
        <taxon>Bacillati</taxon>
        <taxon>Actinomycetota</taxon>
        <taxon>Actinomycetes</taxon>
        <taxon>Mycobacteriales</taxon>
        <taxon>Corynebacteriaceae</taxon>
        <taxon>Corynebacterium</taxon>
    </lineage>
</organism>
<gene>
    <name evidence="1" type="ORF">HMPREF0281_00194</name>
</gene>
<evidence type="ECO:0000313" key="1">
    <source>
        <dbReference type="EMBL" id="EFG82664.1"/>
    </source>
</evidence>
<proteinExistence type="predicted"/>
<protein>
    <submittedName>
        <fullName evidence="1">Uncharacterized protein</fullName>
    </submittedName>
</protein>
<name>A0ABN0AIN0_CORAM</name>
<sequence length="68" mass="6779">MVARAEITTVAPVPVVPAAVAGVAIMATTTRAAITARVATTIKADVATVAAEIITTAGTFQSPCRAQI</sequence>
<accession>A0ABN0AIN0</accession>
<keyword evidence="2" id="KW-1185">Reference proteome</keyword>